<evidence type="ECO:0000313" key="3">
    <source>
        <dbReference type="Proteomes" id="UP001501166"/>
    </source>
</evidence>
<keyword evidence="1" id="KW-0812">Transmembrane</keyword>
<evidence type="ECO:0000256" key="1">
    <source>
        <dbReference type="SAM" id="Phobius"/>
    </source>
</evidence>
<proteinExistence type="predicted"/>
<name>A0ABP3H035_9LACT</name>
<keyword evidence="1" id="KW-1133">Transmembrane helix</keyword>
<comment type="caution">
    <text evidence="2">The sequence shown here is derived from an EMBL/GenBank/DDBJ whole genome shotgun (WGS) entry which is preliminary data.</text>
</comment>
<dbReference type="EMBL" id="BAAACW010000039">
    <property type="protein sequence ID" value="GAA0356048.1"/>
    <property type="molecule type" value="Genomic_DNA"/>
</dbReference>
<gene>
    <name evidence="2" type="ORF">GCM10008932_06280</name>
</gene>
<sequence>MSAKTRRRLLQLLGFIIGLLFGWYRPIQVQSMLPLLGIGVGVGYFILSRSLDKERKLADIPWFTPLQMVMYFIIGGALTSSLTIALEYL</sequence>
<keyword evidence="3" id="KW-1185">Reference proteome</keyword>
<organism evidence="2 3">
    <name type="scientific">Alkalibacterium iburiense</name>
    <dbReference type="NCBI Taxonomy" id="290589"/>
    <lineage>
        <taxon>Bacteria</taxon>
        <taxon>Bacillati</taxon>
        <taxon>Bacillota</taxon>
        <taxon>Bacilli</taxon>
        <taxon>Lactobacillales</taxon>
        <taxon>Carnobacteriaceae</taxon>
        <taxon>Alkalibacterium</taxon>
    </lineage>
</organism>
<accession>A0ABP3H035</accession>
<feature type="transmembrane region" description="Helical" evidence="1">
    <location>
        <begin position="68"/>
        <end position="86"/>
    </location>
</feature>
<reference evidence="3" key="1">
    <citation type="journal article" date="2019" name="Int. J. Syst. Evol. Microbiol.">
        <title>The Global Catalogue of Microorganisms (GCM) 10K type strain sequencing project: providing services to taxonomists for standard genome sequencing and annotation.</title>
        <authorList>
            <consortium name="The Broad Institute Genomics Platform"/>
            <consortium name="The Broad Institute Genome Sequencing Center for Infectious Disease"/>
            <person name="Wu L."/>
            <person name="Ma J."/>
        </authorList>
    </citation>
    <scope>NUCLEOTIDE SEQUENCE [LARGE SCALE GENOMIC DNA]</scope>
    <source>
        <strain evidence="3">JCM 12662</strain>
    </source>
</reference>
<keyword evidence="1" id="KW-0472">Membrane</keyword>
<dbReference type="Proteomes" id="UP001501166">
    <property type="component" value="Unassembled WGS sequence"/>
</dbReference>
<feature type="transmembrane region" description="Helical" evidence="1">
    <location>
        <begin position="31"/>
        <end position="47"/>
    </location>
</feature>
<dbReference type="RefSeq" id="WP_343753918.1">
    <property type="nucleotide sequence ID" value="NZ_BAAACW010000039.1"/>
</dbReference>
<feature type="transmembrane region" description="Helical" evidence="1">
    <location>
        <begin position="9"/>
        <end position="25"/>
    </location>
</feature>
<evidence type="ECO:0000313" key="2">
    <source>
        <dbReference type="EMBL" id="GAA0356048.1"/>
    </source>
</evidence>
<protein>
    <submittedName>
        <fullName evidence="2">Uncharacterized protein</fullName>
    </submittedName>
</protein>